<gene>
    <name evidence="2" type="ORF">APY04_2525</name>
</gene>
<keyword evidence="1" id="KW-0732">Signal</keyword>
<name>A0A125NUD8_HYPSL</name>
<dbReference type="Gene3D" id="2.120.10.30">
    <property type="entry name" value="TolB, C-terminal domain"/>
    <property type="match status" value="1"/>
</dbReference>
<dbReference type="SUPFAM" id="SSF63829">
    <property type="entry name" value="Calcium-dependent phosphotriesterase"/>
    <property type="match status" value="1"/>
</dbReference>
<organism evidence="2 3">
    <name type="scientific">Hyphomicrobium sulfonivorans</name>
    <dbReference type="NCBI Taxonomy" id="121290"/>
    <lineage>
        <taxon>Bacteria</taxon>
        <taxon>Pseudomonadati</taxon>
        <taxon>Pseudomonadota</taxon>
        <taxon>Alphaproteobacteria</taxon>
        <taxon>Hyphomicrobiales</taxon>
        <taxon>Hyphomicrobiaceae</taxon>
        <taxon>Hyphomicrobium</taxon>
    </lineage>
</organism>
<dbReference type="STRING" id="121290.APY04_2525"/>
<keyword evidence="3" id="KW-1185">Reference proteome</keyword>
<dbReference type="Proteomes" id="UP000059074">
    <property type="component" value="Unassembled WGS sequence"/>
</dbReference>
<dbReference type="EMBL" id="LMTR01000073">
    <property type="protein sequence ID" value="KWT66329.1"/>
    <property type="molecule type" value="Genomic_DNA"/>
</dbReference>
<accession>A0A125NUD8</accession>
<dbReference type="InterPro" id="IPR011042">
    <property type="entry name" value="6-blade_b-propeller_TolB-like"/>
</dbReference>
<sequence length="288" mass="29963">MRSGAPALAALAATAFFAAAQAEPTLLWETKGFSTPESVLAVPAEGFAYVSNVAGNPLDKDGNGFISKVSLADGKIIARKWAEGLNGPKGMALSNGKLFVSDIDKLVEIDPATGKVTASHEVADAGFLNDVAADANGNVYMTDSNASSIWRLAEGKLEKWVEGAELKYPNGVFVDGDSIIVAPWGPPGTTGKPAEPAALLKLSIADKKIEALGDGTPVGNLDGIEADGDDYLVSDWVAGKVFRIAKSGKAELLLDLGQGAADIGYDPASKTLLVPMMKDDLVRAYKVQ</sequence>
<comment type="caution">
    <text evidence="2">The sequence shown here is derived from an EMBL/GenBank/DDBJ whole genome shotgun (WGS) entry which is preliminary data.</text>
</comment>
<dbReference type="PATRIC" id="fig|121290.4.peg.427"/>
<evidence type="ECO:0000256" key="1">
    <source>
        <dbReference type="SAM" id="SignalP"/>
    </source>
</evidence>
<feature type="chain" id="PRO_5007178205" evidence="1">
    <location>
        <begin position="23"/>
        <end position="288"/>
    </location>
</feature>
<dbReference type="AlphaFoldDB" id="A0A125NUD8"/>
<evidence type="ECO:0000313" key="3">
    <source>
        <dbReference type="Proteomes" id="UP000059074"/>
    </source>
</evidence>
<protein>
    <submittedName>
        <fullName evidence="2">Putative periplasmic ATP/GTP-binding protein</fullName>
    </submittedName>
</protein>
<proteinExistence type="predicted"/>
<evidence type="ECO:0000313" key="2">
    <source>
        <dbReference type="EMBL" id="KWT66329.1"/>
    </source>
</evidence>
<feature type="signal peptide" evidence="1">
    <location>
        <begin position="1"/>
        <end position="22"/>
    </location>
</feature>
<dbReference type="RefSeq" id="WP_198151138.1">
    <property type="nucleotide sequence ID" value="NZ_LMTR01000073.1"/>
</dbReference>
<reference evidence="2 3" key="1">
    <citation type="submission" date="2015-10" db="EMBL/GenBank/DDBJ databases">
        <title>Transcriptomic analysis of a linuron degrading triple-species bacterial consortium.</title>
        <authorList>
            <person name="Albers P."/>
        </authorList>
    </citation>
    <scope>NUCLEOTIDE SEQUENCE [LARGE SCALE GENOMIC DNA]</scope>
    <source>
        <strain evidence="2 3">WDL6</strain>
    </source>
</reference>